<keyword evidence="2" id="KW-0812">Transmembrane</keyword>
<reference evidence="3" key="1">
    <citation type="submission" date="2021-05" db="EMBL/GenBank/DDBJ databases">
        <authorList>
            <person name="Pietrasiak N."/>
            <person name="Ward R."/>
            <person name="Stajich J.E."/>
            <person name="Kurbessoian T."/>
        </authorList>
    </citation>
    <scope>NUCLEOTIDE SEQUENCE</scope>
    <source>
        <strain evidence="3">GSE-TBD4-15B</strain>
    </source>
</reference>
<comment type="caution">
    <text evidence="3">The sequence shown here is derived from an EMBL/GenBank/DDBJ whole genome shotgun (WGS) entry which is preliminary data.</text>
</comment>
<accession>A0A951PBF3</accession>
<keyword evidence="2" id="KW-1133">Transmembrane helix</keyword>
<evidence type="ECO:0000313" key="3">
    <source>
        <dbReference type="EMBL" id="MBW4466451.1"/>
    </source>
</evidence>
<organism evidence="3 4">
    <name type="scientific">Pegethrix bostrychoides GSE-TBD4-15B</name>
    <dbReference type="NCBI Taxonomy" id="2839662"/>
    <lineage>
        <taxon>Bacteria</taxon>
        <taxon>Bacillati</taxon>
        <taxon>Cyanobacteriota</taxon>
        <taxon>Cyanophyceae</taxon>
        <taxon>Oculatellales</taxon>
        <taxon>Oculatellaceae</taxon>
        <taxon>Pegethrix</taxon>
    </lineage>
</organism>
<evidence type="ECO:0000256" key="2">
    <source>
        <dbReference type="SAM" id="Phobius"/>
    </source>
</evidence>
<feature type="compositionally biased region" description="Gly residues" evidence="1">
    <location>
        <begin position="8"/>
        <end position="18"/>
    </location>
</feature>
<evidence type="ECO:0000313" key="4">
    <source>
        <dbReference type="Proteomes" id="UP000707356"/>
    </source>
</evidence>
<proteinExistence type="predicted"/>
<feature type="transmembrane region" description="Helical" evidence="2">
    <location>
        <begin position="52"/>
        <end position="74"/>
    </location>
</feature>
<keyword evidence="2" id="KW-0472">Membrane</keyword>
<dbReference type="EMBL" id="JAHHHV010000068">
    <property type="protein sequence ID" value="MBW4466451.1"/>
    <property type="molecule type" value="Genomic_DNA"/>
</dbReference>
<dbReference type="Proteomes" id="UP000707356">
    <property type="component" value="Unassembled WGS sequence"/>
</dbReference>
<dbReference type="AlphaFoldDB" id="A0A951PBF3"/>
<gene>
    <name evidence="3" type="ORF">KME07_13585</name>
</gene>
<protein>
    <submittedName>
        <fullName evidence="3">Uncharacterized protein</fullName>
    </submittedName>
</protein>
<reference evidence="3" key="2">
    <citation type="journal article" date="2022" name="Microbiol. Resour. Announc.">
        <title>Metagenome Sequencing to Explore Phylogenomics of Terrestrial Cyanobacteria.</title>
        <authorList>
            <person name="Ward R.D."/>
            <person name="Stajich J.E."/>
            <person name="Johansen J.R."/>
            <person name="Huntemann M."/>
            <person name="Clum A."/>
            <person name="Foster B."/>
            <person name="Foster B."/>
            <person name="Roux S."/>
            <person name="Palaniappan K."/>
            <person name="Varghese N."/>
            <person name="Mukherjee S."/>
            <person name="Reddy T.B.K."/>
            <person name="Daum C."/>
            <person name="Copeland A."/>
            <person name="Chen I.A."/>
            <person name="Ivanova N.N."/>
            <person name="Kyrpides N.C."/>
            <person name="Shapiro N."/>
            <person name="Eloe-Fadrosh E.A."/>
            <person name="Pietrasiak N."/>
        </authorList>
    </citation>
    <scope>NUCLEOTIDE SEQUENCE</scope>
    <source>
        <strain evidence="3">GSE-TBD4-15B</strain>
    </source>
</reference>
<name>A0A951PBF3_9CYAN</name>
<sequence>MSQQPGQNGNGNGNGRSNGRGQSNGHSSRESYPLLEVRRPIQTPVLRRSSSLLPLIALCVALALGTAGFIGLFMGSSFQSSEPTRPIPKAEAFRWSVNRAMSAAELTQSAQSIQEWQQVSDWWQEAVELMQKVPRSDPRYEVAVAKISEYQTNLRYAQKRSQEASSQPMTGDLWGIGSRRAAVLKLQGQPTGTERYDSLCKEILQYGKSQVELANGLVVRYSDTDRNLKASATELPIPTAQAGVWDVGSLKETVFEIQGTPTRVLRYDYSDQETLHYGNSTVELINGRVTGYDNQTRNLKVQMQPILTPQDSRSPVWTTDSHREDLLRVQGTPTQVVLNPSACAETLYYDNSSVSLKNGFIAGYDNLDRNLKVKVK</sequence>
<evidence type="ECO:0000256" key="1">
    <source>
        <dbReference type="SAM" id="MobiDB-lite"/>
    </source>
</evidence>
<feature type="region of interest" description="Disordered" evidence="1">
    <location>
        <begin position="1"/>
        <end position="34"/>
    </location>
</feature>